<dbReference type="AlphaFoldDB" id="A0A5C3EC86"/>
<reference evidence="2 3" key="1">
    <citation type="submission" date="2018-03" db="EMBL/GenBank/DDBJ databases">
        <authorList>
            <person name="Guldener U."/>
        </authorList>
    </citation>
    <scope>NUCLEOTIDE SEQUENCE [LARGE SCALE GENOMIC DNA]</scope>
    <source>
        <strain evidence="2 3">NBRC100155</strain>
    </source>
</reference>
<evidence type="ECO:0000313" key="3">
    <source>
        <dbReference type="Proteomes" id="UP000324022"/>
    </source>
</evidence>
<protein>
    <submittedName>
        <fullName evidence="2">Uncharacterized protein</fullName>
    </submittedName>
</protein>
<gene>
    <name evidence="2" type="ORF">UTRI_10388</name>
</gene>
<evidence type="ECO:0000256" key="1">
    <source>
        <dbReference type="SAM" id="SignalP"/>
    </source>
</evidence>
<feature type="signal peptide" evidence="1">
    <location>
        <begin position="1"/>
        <end position="24"/>
    </location>
</feature>
<sequence length="213" mass="24655">MVSSMRYVTFFFILVATLTGNTSAAWLRAGNSRQLMQTDRSMIIASRIINSDIRQSSGQPWLRPEVIIAVRRYPGAPDLPAIAWRQAHDENHGFVRVGQATEYPRRWRKWLLRAKPQHYVYLSSKVFPADKLAKTMKLEDGNAASLVWKYNPKQQRKELVFVDEFINDVKVSWPGLPLDKVLEPWEGTEGRKEIAKPLQRIEDPLHEIVEHVH</sequence>
<keyword evidence="1" id="KW-0732">Signal</keyword>
<keyword evidence="3" id="KW-1185">Reference proteome</keyword>
<proteinExistence type="predicted"/>
<dbReference type="Proteomes" id="UP000324022">
    <property type="component" value="Unassembled WGS sequence"/>
</dbReference>
<name>A0A5C3EC86_9BASI</name>
<dbReference type="EMBL" id="OOIN01000017">
    <property type="protein sequence ID" value="SPO27271.1"/>
    <property type="molecule type" value="Genomic_DNA"/>
</dbReference>
<organism evidence="2 3">
    <name type="scientific">Ustilago trichophora</name>
    <dbReference type="NCBI Taxonomy" id="86804"/>
    <lineage>
        <taxon>Eukaryota</taxon>
        <taxon>Fungi</taxon>
        <taxon>Dikarya</taxon>
        <taxon>Basidiomycota</taxon>
        <taxon>Ustilaginomycotina</taxon>
        <taxon>Ustilaginomycetes</taxon>
        <taxon>Ustilaginales</taxon>
        <taxon>Ustilaginaceae</taxon>
        <taxon>Ustilago</taxon>
    </lineage>
</organism>
<feature type="chain" id="PRO_5022975543" evidence="1">
    <location>
        <begin position="25"/>
        <end position="213"/>
    </location>
</feature>
<evidence type="ECO:0000313" key="2">
    <source>
        <dbReference type="EMBL" id="SPO27271.1"/>
    </source>
</evidence>
<accession>A0A5C3EC86</accession>